<feature type="compositionally biased region" description="Basic and acidic residues" evidence="1">
    <location>
        <begin position="52"/>
        <end position="62"/>
    </location>
</feature>
<feature type="region of interest" description="Disordered" evidence="1">
    <location>
        <begin position="41"/>
        <end position="68"/>
    </location>
</feature>
<dbReference type="RefSeq" id="WP_155800870.1">
    <property type="nucleotide sequence ID" value="NZ_FTNM01000001.1"/>
</dbReference>
<evidence type="ECO:0000313" key="2">
    <source>
        <dbReference type="EMBL" id="SIQ60445.1"/>
    </source>
</evidence>
<evidence type="ECO:0000313" key="3">
    <source>
        <dbReference type="Proteomes" id="UP000185924"/>
    </source>
</evidence>
<sequence length="68" mass="7607">MALIFVSVNIVQYPTKRCNACPDRPTNALTPLVNPVQSQQIGACETNNERNQPGKKEKKPNEFHNSIL</sequence>
<reference evidence="3" key="1">
    <citation type="submission" date="2017-01" db="EMBL/GenBank/DDBJ databases">
        <authorList>
            <person name="Varghese N."/>
            <person name="Submissions S."/>
        </authorList>
    </citation>
    <scope>NUCLEOTIDE SEQUENCE [LARGE SCALE GENOMIC DNA]</scope>
    <source>
        <strain evidence="3">DM9</strain>
    </source>
</reference>
<dbReference type="Proteomes" id="UP000185924">
    <property type="component" value="Unassembled WGS sequence"/>
</dbReference>
<gene>
    <name evidence="2" type="ORF">SAMN05421545_0671</name>
</gene>
<evidence type="ECO:0000256" key="1">
    <source>
        <dbReference type="SAM" id="MobiDB-lite"/>
    </source>
</evidence>
<proteinExistence type="predicted"/>
<organism evidence="2 3">
    <name type="scientific">Pontibacter lucknowensis</name>
    <dbReference type="NCBI Taxonomy" id="1077936"/>
    <lineage>
        <taxon>Bacteria</taxon>
        <taxon>Pseudomonadati</taxon>
        <taxon>Bacteroidota</taxon>
        <taxon>Cytophagia</taxon>
        <taxon>Cytophagales</taxon>
        <taxon>Hymenobacteraceae</taxon>
        <taxon>Pontibacter</taxon>
    </lineage>
</organism>
<accession>A0A1N6U480</accession>
<name>A0A1N6U480_9BACT</name>
<dbReference type="AlphaFoldDB" id="A0A1N6U480"/>
<feature type="compositionally biased region" description="Polar residues" evidence="1">
    <location>
        <begin position="41"/>
        <end position="51"/>
    </location>
</feature>
<protein>
    <submittedName>
        <fullName evidence="2">Uncharacterized protein</fullName>
    </submittedName>
</protein>
<dbReference type="EMBL" id="FTNM01000001">
    <property type="protein sequence ID" value="SIQ60445.1"/>
    <property type="molecule type" value="Genomic_DNA"/>
</dbReference>
<keyword evidence="3" id="KW-1185">Reference proteome</keyword>